<dbReference type="PRINTS" id="PR00040">
    <property type="entry name" value="HTHMERR"/>
</dbReference>
<dbReference type="PROSITE" id="PS50937">
    <property type="entry name" value="HTH_MERR_2"/>
    <property type="match status" value="1"/>
</dbReference>
<feature type="domain" description="HTH merR-type" evidence="2">
    <location>
        <begin position="12"/>
        <end position="81"/>
    </location>
</feature>
<dbReference type="SUPFAM" id="SSF46955">
    <property type="entry name" value="Putative DNA-binding domain"/>
    <property type="match status" value="1"/>
</dbReference>
<evidence type="ECO:0000313" key="4">
    <source>
        <dbReference type="Proteomes" id="UP000244755"/>
    </source>
</evidence>
<dbReference type="InterPro" id="IPR009061">
    <property type="entry name" value="DNA-bd_dom_put_sf"/>
</dbReference>
<evidence type="ECO:0000259" key="2">
    <source>
        <dbReference type="PROSITE" id="PS50937"/>
    </source>
</evidence>
<dbReference type="PANTHER" id="PTHR30204:SF92">
    <property type="entry name" value="HTH-TYPE TRANSCRIPTIONAL REGULATOR ZNTR"/>
    <property type="match status" value="1"/>
</dbReference>
<dbReference type="InterPro" id="IPR000551">
    <property type="entry name" value="MerR-type_HTH_dom"/>
</dbReference>
<keyword evidence="1 3" id="KW-0238">DNA-binding</keyword>
<dbReference type="AlphaFoldDB" id="A0A2R4WX30"/>
<dbReference type="CDD" id="cd04785">
    <property type="entry name" value="HTH_CadR-PbrR-like"/>
    <property type="match status" value="1"/>
</dbReference>
<proteinExistence type="predicted"/>
<protein>
    <submittedName>
        <fullName evidence="3">MerR family DNA-binding transcriptional regulator</fullName>
    </submittedName>
</protein>
<accession>A0A2R4WX30</accession>
<gene>
    <name evidence="3" type="ORF">DA075_35140</name>
</gene>
<dbReference type="GO" id="GO:0003700">
    <property type="term" value="F:DNA-binding transcription factor activity"/>
    <property type="evidence" value="ECO:0007669"/>
    <property type="project" value="InterPro"/>
</dbReference>
<dbReference type="EMBL" id="CP028845">
    <property type="protein sequence ID" value="AWB26103.1"/>
    <property type="molecule type" value="Genomic_DNA"/>
</dbReference>
<dbReference type="KEGG" id="mee:DA075_35140"/>
<organism evidence="3 4">
    <name type="scientific">Methylobacterium currus</name>
    <dbReference type="NCBI Taxonomy" id="2051553"/>
    <lineage>
        <taxon>Bacteria</taxon>
        <taxon>Pseudomonadati</taxon>
        <taxon>Pseudomonadota</taxon>
        <taxon>Alphaproteobacteria</taxon>
        <taxon>Hyphomicrobiales</taxon>
        <taxon>Methylobacteriaceae</taxon>
        <taxon>Methylobacterium</taxon>
    </lineage>
</organism>
<dbReference type="PANTHER" id="PTHR30204">
    <property type="entry name" value="REDOX-CYCLING DRUG-SENSING TRANSCRIPTIONAL ACTIVATOR SOXR"/>
    <property type="match status" value="1"/>
</dbReference>
<evidence type="ECO:0000313" key="3">
    <source>
        <dbReference type="EMBL" id="AWB26103.1"/>
    </source>
</evidence>
<keyword evidence="3" id="KW-0614">Plasmid</keyword>
<dbReference type="RefSeq" id="WP_043075324.1">
    <property type="nucleotide sequence ID" value="NZ_CP028845.1"/>
</dbReference>
<dbReference type="Proteomes" id="UP000244755">
    <property type="component" value="Plasmid unnamed1"/>
</dbReference>
<dbReference type="SMART" id="SM00422">
    <property type="entry name" value="HTH_MERR"/>
    <property type="match status" value="1"/>
</dbReference>
<keyword evidence="4" id="KW-1185">Reference proteome</keyword>
<dbReference type="OrthoDB" id="9802944at2"/>
<geneLocation type="plasmid" evidence="3 4">
    <name>unnamed1</name>
</geneLocation>
<evidence type="ECO:0000256" key="1">
    <source>
        <dbReference type="ARBA" id="ARBA00023125"/>
    </source>
</evidence>
<dbReference type="GO" id="GO:0003677">
    <property type="term" value="F:DNA binding"/>
    <property type="evidence" value="ECO:0007669"/>
    <property type="project" value="UniProtKB-KW"/>
</dbReference>
<dbReference type="Pfam" id="PF13411">
    <property type="entry name" value="MerR_1"/>
    <property type="match status" value="1"/>
</dbReference>
<sequence>MGALPATRGPASLTIGALSERTGVNIETIRYFEKVGLLPRPPRTEGGHRSYDTEHVRTLAFIRRARELGLNPKEVRALLELRQPGKASCCEVQEIAVHHLDRVRAKIADLTRLERLLTRTIDQCSGEAAPECPVLDMIDHSG</sequence>
<dbReference type="InterPro" id="IPR047057">
    <property type="entry name" value="MerR_fam"/>
</dbReference>
<reference evidence="3 4" key="1">
    <citation type="submission" date="2018-04" db="EMBL/GenBank/DDBJ databases">
        <title>Methylobacterium sp. PR1016A genome.</title>
        <authorList>
            <person name="Park W."/>
        </authorList>
    </citation>
    <scope>NUCLEOTIDE SEQUENCE [LARGE SCALE GENOMIC DNA]</scope>
    <source>
        <strain evidence="3 4">PR1016A</strain>
        <plasmid evidence="3 4">unnamed1</plasmid>
    </source>
</reference>
<dbReference type="Gene3D" id="1.10.1660.10">
    <property type="match status" value="1"/>
</dbReference>
<name>A0A2R4WX30_9HYPH</name>